<dbReference type="Pfam" id="PF01612">
    <property type="entry name" value="DNA_pol_A_exo1"/>
    <property type="match status" value="1"/>
</dbReference>
<proteinExistence type="inferred from homology"/>
<evidence type="ECO:0000259" key="7">
    <source>
        <dbReference type="PROSITE" id="PS50967"/>
    </source>
</evidence>
<comment type="subcellular location">
    <subcellularLocation>
        <location evidence="6">Cytoplasm</location>
    </subcellularLocation>
</comment>
<dbReference type="EC" id="3.1.13.5" evidence="6"/>
<dbReference type="GO" id="GO:0042780">
    <property type="term" value="P:tRNA 3'-end processing"/>
    <property type="evidence" value="ECO:0007669"/>
    <property type="project" value="UniProtKB-UniRule"/>
</dbReference>
<dbReference type="GO" id="GO:0005737">
    <property type="term" value="C:cytoplasm"/>
    <property type="evidence" value="ECO:0007669"/>
    <property type="project" value="UniProtKB-SubCell"/>
</dbReference>
<accession>A0A1I2YWN0</accession>
<dbReference type="NCBIfam" id="TIGR01388">
    <property type="entry name" value="rnd"/>
    <property type="match status" value="1"/>
</dbReference>
<dbReference type="SUPFAM" id="SSF47819">
    <property type="entry name" value="HRDC-like"/>
    <property type="match status" value="2"/>
</dbReference>
<dbReference type="Gene3D" id="3.30.420.10">
    <property type="entry name" value="Ribonuclease H-like superfamily/Ribonuclease H"/>
    <property type="match status" value="1"/>
</dbReference>
<dbReference type="GO" id="GO:0003676">
    <property type="term" value="F:nucleic acid binding"/>
    <property type="evidence" value="ECO:0007669"/>
    <property type="project" value="InterPro"/>
</dbReference>
<dbReference type="STRING" id="34004.SAMN04488021_10659"/>
<dbReference type="SMART" id="SM00341">
    <property type="entry name" value="HRDC"/>
    <property type="match status" value="1"/>
</dbReference>
<dbReference type="HAMAP" id="MF_01899">
    <property type="entry name" value="RNase_D"/>
    <property type="match status" value="1"/>
</dbReference>
<dbReference type="CDD" id="cd06142">
    <property type="entry name" value="RNaseD_exo"/>
    <property type="match status" value="1"/>
</dbReference>
<dbReference type="InterPro" id="IPR002121">
    <property type="entry name" value="HRDC_dom"/>
</dbReference>
<reference evidence="8 9" key="1">
    <citation type="submission" date="2016-10" db="EMBL/GenBank/DDBJ databases">
        <authorList>
            <person name="de Groot N.N."/>
        </authorList>
    </citation>
    <scope>NUCLEOTIDE SEQUENCE [LARGE SCALE GENOMIC DNA]</scope>
    <source>
        <strain evidence="8 9">DSM 8537</strain>
    </source>
</reference>
<keyword evidence="9" id="KW-1185">Reference proteome</keyword>
<keyword evidence="4 6" id="KW-0378">Hydrolase</keyword>
<dbReference type="Gene3D" id="1.10.150.80">
    <property type="entry name" value="HRDC domain"/>
    <property type="match status" value="1"/>
</dbReference>
<evidence type="ECO:0000256" key="4">
    <source>
        <dbReference type="ARBA" id="ARBA00022801"/>
    </source>
</evidence>
<gene>
    <name evidence="6" type="primary">rnd</name>
    <name evidence="8" type="ORF">SAMN04488021_10659</name>
</gene>
<protein>
    <recommendedName>
        <fullName evidence="6">Ribonuclease D</fullName>
        <shortName evidence="6">RNase D</shortName>
        <ecNumber evidence="6">3.1.13.5</ecNumber>
    </recommendedName>
</protein>
<dbReference type="InterPro" id="IPR012337">
    <property type="entry name" value="RNaseH-like_sf"/>
</dbReference>
<keyword evidence="3 6" id="KW-0540">Nuclease</keyword>
<dbReference type="GO" id="GO:0033890">
    <property type="term" value="F:ribonuclease D activity"/>
    <property type="evidence" value="ECO:0007669"/>
    <property type="project" value="UniProtKB-UniRule"/>
</dbReference>
<evidence type="ECO:0000256" key="5">
    <source>
        <dbReference type="ARBA" id="ARBA00022839"/>
    </source>
</evidence>
<dbReference type="GO" id="GO:0008408">
    <property type="term" value="F:3'-5' exonuclease activity"/>
    <property type="evidence" value="ECO:0007669"/>
    <property type="project" value="InterPro"/>
</dbReference>
<evidence type="ECO:0000256" key="6">
    <source>
        <dbReference type="HAMAP-Rule" id="MF_01899"/>
    </source>
</evidence>
<dbReference type="InterPro" id="IPR044876">
    <property type="entry name" value="HRDC_dom_sf"/>
</dbReference>
<dbReference type="InterPro" id="IPR002562">
    <property type="entry name" value="3'-5'_exonuclease_dom"/>
</dbReference>
<sequence>MSANVTNDRKADIRTLTATAELAEFCELAKAQPYVTLDTEFLRERTYYSKLCLIQAALPPASGSKAAGGTAVLIDPLAEGLSLEPLYDLFRHKATVKVFHAARQDLEIFFHDAGVFPDPLFDTQIAAMVCGFGEQAGYETLVKKIARQPLDKSSRFTDWSHRPLSEAQAAYALADVTHLRAIYEFLSAQLDKTGRAPWLGEEVAVLLNPETYITRPDEAWTRVRTRSGSPRFLAVVRELARFRENFAQERDIPRARVFKDDALIELASTKPLTEADLAKSRLLLRDARRGEIANGILAAVKAGLETKDLPKPAPEEPGRPGNAALADLLRVLLKAKSDAAGVAPRLIASAAELDALASGARDLPALSGWRAEVFGQDALRLAAGEIALSAHNGAVKVVPVGG</sequence>
<dbReference type="AlphaFoldDB" id="A0A1I2YWN0"/>
<dbReference type="EMBL" id="FOPU01000006">
    <property type="protein sequence ID" value="SFH30047.1"/>
    <property type="molecule type" value="Genomic_DNA"/>
</dbReference>
<keyword evidence="2 6" id="KW-0819">tRNA processing</keyword>
<dbReference type="InterPro" id="IPR010997">
    <property type="entry name" value="HRDC-like_sf"/>
</dbReference>
<dbReference type="SMART" id="SM00474">
    <property type="entry name" value="35EXOc"/>
    <property type="match status" value="1"/>
</dbReference>
<organism evidence="8 9">
    <name type="scientific">Paracoccus aminovorans</name>
    <dbReference type="NCBI Taxonomy" id="34004"/>
    <lineage>
        <taxon>Bacteria</taxon>
        <taxon>Pseudomonadati</taxon>
        <taxon>Pseudomonadota</taxon>
        <taxon>Alphaproteobacteria</taxon>
        <taxon>Rhodobacterales</taxon>
        <taxon>Paracoccaceae</taxon>
        <taxon>Paracoccus</taxon>
    </lineage>
</organism>
<feature type="domain" description="HRDC" evidence="7">
    <location>
        <begin position="229"/>
        <end position="310"/>
    </location>
</feature>
<dbReference type="InterPro" id="IPR036397">
    <property type="entry name" value="RNaseH_sf"/>
</dbReference>
<evidence type="ECO:0000256" key="1">
    <source>
        <dbReference type="ARBA" id="ARBA00022490"/>
    </source>
</evidence>
<dbReference type="PANTHER" id="PTHR47649">
    <property type="entry name" value="RIBONUCLEASE D"/>
    <property type="match status" value="1"/>
</dbReference>
<dbReference type="InterPro" id="IPR051086">
    <property type="entry name" value="RNase_D-like"/>
</dbReference>
<evidence type="ECO:0000313" key="9">
    <source>
        <dbReference type="Proteomes" id="UP000183635"/>
    </source>
</evidence>
<comment type="catalytic activity">
    <reaction evidence="6">
        <text>Exonucleolytic cleavage that removes extra residues from the 3'-terminus of tRNA to produce 5'-mononucleotides.</text>
        <dbReference type="EC" id="3.1.13.5"/>
    </reaction>
</comment>
<dbReference type="PROSITE" id="PS50967">
    <property type="entry name" value="HRDC"/>
    <property type="match status" value="1"/>
</dbReference>
<comment type="function">
    <text evidence="6">Exonuclease involved in the 3' processing of various precursor tRNAs. Initiates hydrolysis at the 3'-terminus of an RNA molecule and releases 5'-mononucleotides.</text>
</comment>
<dbReference type="Pfam" id="PF00570">
    <property type="entry name" value="HRDC"/>
    <property type="match status" value="1"/>
</dbReference>
<keyword evidence="1 6" id="KW-0963">Cytoplasm</keyword>
<dbReference type="SUPFAM" id="SSF53098">
    <property type="entry name" value="Ribonuclease H-like"/>
    <property type="match status" value="1"/>
</dbReference>
<comment type="similarity">
    <text evidence="6">Belongs to the RNase D family.</text>
</comment>
<dbReference type="InterPro" id="IPR006292">
    <property type="entry name" value="RNase_D"/>
</dbReference>
<keyword evidence="5 6" id="KW-0269">Exonuclease</keyword>
<dbReference type="OrthoDB" id="9800549at2"/>
<comment type="cofactor">
    <cofactor evidence="6">
        <name>a divalent metal cation</name>
        <dbReference type="ChEBI" id="CHEBI:60240"/>
    </cofactor>
</comment>
<dbReference type="Proteomes" id="UP000183635">
    <property type="component" value="Unassembled WGS sequence"/>
</dbReference>
<evidence type="ECO:0000313" key="8">
    <source>
        <dbReference type="EMBL" id="SFH30047.1"/>
    </source>
</evidence>
<dbReference type="PANTHER" id="PTHR47649:SF1">
    <property type="entry name" value="RIBONUCLEASE D"/>
    <property type="match status" value="1"/>
</dbReference>
<evidence type="ECO:0000256" key="3">
    <source>
        <dbReference type="ARBA" id="ARBA00022722"/>
    </source>
</evidence>
<evidence type="ECO:0000256" key="2">
    <source>
        <dbReference type="ARBA" id="ARBA00022694"/>
    </source>
</evidence>
<dbReference type="GO" id="GO:0000166">
    <property type="term" value="F:nucleotide binding"/>
    <property type="evidence" value="ECO:0007669"/>
    <property type="project" value="InterPro"/>
</dbReference>
<name>A0A1I2YWN0_9RHOB</name>